<evidence type="ECO:0000313" key="1">
    <source>
        <dbReference type="EMBL" id="GAA0779512.1"/>
    </source>
</evidence>
<gene>
    <name evidence="1" type="ORF">GCM10009108_17880</name>
</gene>
<accession>A0ABN1KZG7</accession>
<keyword evidence="2" id="KW-1185">Reference proteome</keyword>
<dbReference type="RefSeq" id="WP_343837712.1">
    <property type="nucleotide sequence ID" value="NZ_BAAAEX010000010.1"/>
</dbReference>
<evidence type="ECO:0008006" key="3">
    <source>
        <dbReference type="Google" id="ProtNLM"/>
    </source>
</evidence>
<organism evidence="1 2">
    <name type="scientific">Castellaniella ginsengisoli</name>
    <dbReference type="NCBI Taxonomy" id="546114"/>
    <lineage>
        <taxon>Bacteria</taxon>
        <taxon>Pseudomonadati</taxon>
        <taxon>Pseudomonadota</taxon>
        <taxon>Betaproteobacteria</taxon>
        <taxon>Burkholderiales</taxon>
        <taxon>Alcaligenaceae</taxon>
        <taxon>Castellaniella</taxon>
    </lineage>
</organism>
<comment type="caution">
    <text evidence="1">The sequence shown here is derived from an EMBL/GenBank/DDBJ whole genome shotgun (WGS) entry which is preliminary data.</text>
</comment>
<dbReference type="InterPro" id="IPR022118">
    <property type="entry name" value="Peptidase_C70_AvrRpt2"/>
</dbReference>
<reference evidence="1 2" key="1">
    <citation type="journal article" date="2019" name="Int. J. Syst. Evol. Microbiol.">
        <title>The Global Catalogue of Microorganisms (GCM) 10K type strain sequencing project: providing services to taxonomists for standard genome sequencing and annotation.</title>
        <authorList>
            <consortium name="The Broad Institute Genomics Platform"/>
            <consortium name="The Broad Institute Genome Sequencing Center for Infectious Disease"/>
            <person name="Wu L."/>
            <person name="Ma J."/>
        </authorList>
    </citation>
    <scope>NUCLEOTIDE SEQUENCE [LARGE SCALE GENOMIC DNA]</scope>
    <source>
        <strain evidence="1 2">JCM 15515</strain>
    </source>
</reference>
<protein>
    <recommendedName>
        <fullName evidence="3">Peptidase C39-like domain-containing protein</fullName>
    </recommendedName>
</protein>
<evidence type="ECO:0000313" key="2">
    <source>
        <dbReference type="Proteomes" id="UP001500573"/>
    </source>
</evidence>
<dbReference type="Pfam" id="PF12385">
    <property type="entry name" value="Peptidase_C70"/>
    <property type="match status" value="1"/>
</dbReference>
<dbReference type="Proteomes" id="UP001500573">
    <property type="component" value="Unassembled WGS sequence"/>
</dbReference>
<name>A0ABN1KZG7_9BURK</name>
<dbReference type="Gene3D" id="3.90.70.10">
    <property type="entry name" value="Cysteine proteinases"/>
    <property type="match status" value="1"/>
</dbReference>
<proteinExistence type="predicted"/>
<sequence>MSLQSLSSTVGALKPESVSTENLIQPKKSGMDIFLSVVTFGIYALYKSSAEEKTRNELLDLGKAFLQWDPARPDLPLSIEIRGKSYELSDTASNSVRILDTRTGSAKEIDGLSLKDIRTTIFSDLMHHQDFFEAMEQRMARDSSVRVDLHGMRQERANACGDASISMILKYHGQDYAPATNSRPLLEGRYKDEVLETLGKQQLRPQEVQPRHHQSYSCDDIRTGLKNGPLLCTLTGHFVVVYGVNQAQGRVDIYCPLLGERCCSIQDLNEHLDWDDDTLPLIGFQLNKTDTTSPSQGTSLDPDFRPGIIDRLGVQVLKIGYGIGNGWLKTPEAFEKTL</sequence>
<dbReference type="EMBL" id="BAAAEX010000010">
    <property type="protein sequence ID" value="GAA0779512.1"/>
    <property type="molecule type" value="Genomic_DNA"/>
</dbReference>